<keyword evidence="11" id="KW-1185">Reference proteome</keyword>
<name>A0A1X9MIG7_9BACI</name>
<dbReference type="PANTHER" id="PTHR30627:SF25">
    <property type="entry name" value="PENICILLIN-BINDING PROTEIN 3"/>
    <property type="match status" value="1"/>
</dbReference>
<evidence type="ECO:0000256" key="1">
    <source>
        <dbReference type="ARBA" id="ARBA00004370"/>
    </source>
</evidence>
<dbReference type="Gene3D" id="3.30.1390.30">
    <property type="entry name" value="Penicillin-binding protein 2a, domain 3"/>
    <property type="match status" value="1"/>
</dbReference>
<dbReference type="KEGG" id="bkw:BkAM31D_11510"/>
<dbReference type="GO" id="GO:0005886">
    <property type="term" value="C:plasma membrane"/>
    <property type="evidence" value="ECO:0007669"/>
    <property type="project" value="TreeGrafter"/>
</dbReference>
<accession>A0A1X9MIG7</accession>
<dbReference type="PROSITE" id="PS51257">
    <property type="entry name" value="PROKAR_LIPOPROTEIN"/>
    <property type="match status" value="1"/>
</dbReference>
<dbReference type="EMBL" id="CP020814">
    <property type="protein sequence ID" value="ARK30402.1"/>
    <property type="molecule type" value="Genomic_DNA"/>
</dbReference>
<dbReference type="AlphaFoldDB" id="A0A1X9MIG7"/>
<evidence type="ECO:0000259" key="9">
    <source>
        <dbReference type="Pfam" id="PF05223"/>
    </source>
</evidence>
<dbReference type="STRING" id="199441.BkAM31D_11510"/>
<dbReference type="Pfam" id="PF05223">
    <property type="entry name" value="MecA_N"/>
    <property type="match status" value="1"/>
</dbReference>
<evidence type="ECO:0000313" key="10">
    <source>
        <dbReference type="EMBL" id="ARK30402.1"/>
    </source>
</evidence>
<dbReference type="SUPFAM" id="SSF54427">
    <property type="entry name" value="NTF2-like"/>
    <property type="match status" value="1"/>
</dbReference>
<dbReference type="InterPro" id="IPR001460">
    <property type="entry name" value="PCN-bd_Tpept"/>
</dbReference>
<dbReference type="Gene3D" id="3.10.450.100">
    <property type="entry name" value="NTF2-like, domain 1"/>
    <property type="match status" value="1"/>
</dbReference>
<proteinExistence type="inferred from homology"/>
<dbReference type="GO" id="GO:0009002">
    <property type="term" value="F:serine-type D-Ala-D-Ala carboxypeptidase activity"/>
    <property type="evidence" value="ECO:0007669"/>
    <property type="project" value="UniProtKB-EC"/>
</dbReference>
<keyword evidence="5" id="KW-0472">Membrane</keyword>
<dbReference type="InterPro" id="IPR012338">
    <property type="entry name" value="Beta-lactam/transpept-like"/>
</dbReference>
<comment type="similarity">
    <text evidence="3">Belongs to the transpeptidase family.</text>
</comment>
<gene>
    <name evidence="10" type="primary">pbp_1</name>
    <name evidence="10" type="ORF">BkAM31D_11510</name>
</gene>
<evidence type="ECO:0000256" key="4">
    <source>
        <dbReference type="ARBA" id="ARBA00012448"/>
    </source>
</evidence>
<dbReference type="Proteomes" id="UP000193006">
    <property type="component" value="Chromosome"/>
</dbReference>
<dbReference type="SUPFAM" id="SSF56519">
    <property type="entry name" value="Penicillin binding protein dimerisation domain"/>
    <property type="match status" value="1"/>
</dbReference>
<comment type="subcellular location">
    <subcellularLocation>
        <location evidence="1">Membrane</location>
    </subcellularLocation>
</comment>
<dbReference type="Pfam" id="PF03717">
    <property type="entry name" value="PBP_dimer"/>
    <property type="match status" value="1"/>
</dbReference>
<evidence type="ECO:0000256" key="5">
    <source>
        <dbReference type="ARBA" id="ARBA00023136"/>
    </source>
</evidence>
<dbReference type="Pfam" id="PF00905">
    <property type="entry name" value="Transpeptidase"/>
    <property type="match status" value="1"/>
</dbReference>
<organism evidence="10 11">
    <name type="scientific">Halalkalibacter krulwichiae</name>
    <dbReference type="NCBI Taxonomy" id="199441"/>
    <lineage>
        <taxon>Bacteria</taxon>
        <taxon>Bacillati</taxon>
        <taxon>Bacillota</taxon>
        <taxon>Bacilli</taxon>
        <taxon>Bacillales</taxon>
        <taxon>Bacillaceae</taxon>
        <taxon>Halalkalibacter</taxon>
    </lineage>
</organism>
<dbReference type="InterPro" id="IPR032710">
    <property type="entry name" value="NTF2-like_dom_sf"/>
</dbReference>
<dbReference type="EC" id="3.4.16.4" evidence="4"/>
<dbReference type="PANTHER" id="PTHR30627">
    <property type="entry name" value="PEPTIDOGLYCAN D,D-TRANSPEPTIDASE"/>
    <property type="match status" value="1"/>
</dbReference>
<reference evidence="10 11" key="1">
    <citation type="submission" date="2017-04" db="EMBL/GenBank/DDBJ databases">
        <title>Bacillus krulwichiae AM31D Genome sequencing and assembly.</title>
        <authorList>
            <person name="Krulwich T.A."/>
            <person name="Anastor L."/>
            <person name="Ehrlich R."/>
            <person name="Ehrlich G.D."/>
            <person name="Janto B."/>
        </authorList>
    </citation>
    <scope>NUCLEOTIDE SEQUENCE [LARGE SCALE GENOMIC DNA]</scope>
    <source>
        <strain evidence="10 11">AM31D</strain>
    </source>
</reference>
<dbReference type="GO" id="GO:0071972">
    <property type="term" value="F:peptidoglycan L,D-transpeptidase activity"/>
    <property type="evidence" value="ECO:0007669"/>
    <property type="project" value="TreeGrafter"/>
</dbReference>
<evidence type="ECO:0000256" key="6">
    <source>
        <dbReference type="ARBA" id="ARBA00034000"/>
    </source>
</evidence>
<evidence type="ECO:0000313" key="11">
    <source>
        <dbReference type="Proteomes" id="UP000193006"/>
    </source>
</evidence>
<dbReference type="InterPro" id="IPR005311">
    <property type="entry name" value="PBP_dimer"/>
</dbReference>
<dbReference type="GO" id="GO:0046677">
    <property type="term" value="P:response to antibiotic"/>
    <property type="evidence" value="ECO:0007669"/>
    <property type="project" value="InterPro"/>
</dbReference>
<dbReference type="Gene3D" id="3.40.710.10">
    <property type="entry name" value="DD-peptidase/beta-lactamase superfamily"/>
    <property type="match status" value="1"/>
</dbReference>
<evidence type="ECO:0000256" key="3">
    <source>
        <dbReference type="ARBA" id="ARBA00007171"/>
    </source>
</evidence>
<dbReference type="InterPro" id="IPR007887">
    <property type="entry name" value="MecA_N"/>
</dbReference>
<feature type="domain" description="NTF2-like N-terminal transpeptidase" evidence="9">
    <location>
        <begin position="29"/>
        <end position="150"/>
    </location>
</feature>
<dbReference type="InterPro" id="IPR050515">
    <property type="entry name" value="Beta-lactam/transpept"/>
</dbReference>
<dbReference type="Gene3D" id="3.90.1310.10">
    <property type="entry name" value="Penicillin-binding protein 2a (Domain 2)"/>
    <property type="match status" value="1"/>
</dbReference>
<dbReference type="GO" id="GO:0071555">
    <property type="term" value="P:cell wall organization"/>
    <property type="evidence" value="ECO:0007669"/>
    <property type="project" value="TreeGrafter"/>
</dbReference>
<feature type="domain" description="Penicillin-binding protein dimerisation" evidence="8">
    <location>
        <begin position="161"/>
        <end position="316"/>
    </location>
</feature>
<evidence type="ECO:0000259" key="8">
    <source>
        <dbReference type="Pfam" id="PF03717"/>
    </source>
</evidence>
<dbReference type="GO" id="GO:0008658">
    <property type="term" value="F:penicillin binding"/>
    <property type="evidence" value="ECO:0007669"/>
    <property type="project" value="InterPro"/>
</dbReference>
<dbReference type="UniPathway" id="UPA00219"/>
<dbReference type="GO" id="GO:0009252">
    <property type="term" value="P:peptidoglycan biosynthetic process"/>
    <property type="evidence" value="ECO:0007669"/>
    <property type="project" value="UniProtKB-UniPathway"/>
</dbReference>
<dbReference type="InterPro" id="IPR036138">
    <property type="entry name" value="PBP_dimer_sf"/>
</dbReference>
<feature type="domain" description="Penicillin-binding protein transpeptidase" evidence="7">
    <location>
        <begin position="360"/>
        <end position="452"/>
    </location>
</feature>
<dbReference type="SUPFAM" id="SSF56601">
    <property type="entry name" value="beta-lactamase/transpeptidase-like"/>
    <property type="match status" value="1"/>
</dbReference>
<sequence precursor="true">MLNKKIYIGFFISVLFLVLAACSESITPPEEVFQNFISSWESGDYEDMYEYLTLSSQTNLSAEEFKELFQSTYDEIKASDIAIQLLQPEIEEDESARGTEVQLQYEKSLSMFTGDLTFDSIATMIFDEEEKKWGVEWTPSMIFPLMEDDDQVKLRIMFPEERGEIYDRNGKPLAINAEIYEIGLVPGRMENEEEIDEVSEKVGVSVEYIQAQLDQSWVGPDTFVPIKKVGSNEKEFVEELYESIPVATYREVSARVYPAGEAAAHLIGYIGMVRQEELENDTDYKYQNDSTIGRTGLEAIFEERLRGQSGGEVYIESIDGIEKHIIQKKESVNGESIQLTMDLGIQEAMFDKFDQDQDMGTGVAIHPITGEVLALVNYPSYNPNDFILGMSSEQYTELESDPDRPLTNRFAQSFIPGSTIKPITAAIALENGLDPEVRIESSDAGWKKDESWVIILLDVSLIRFRNLI</sequence>
<comment type="catalytic activity">
    <reaction evidence="6">
        <text>Preferential cleavage: (Ac)2-L-Lys-D-Ala-|-D-Ala. Also transpeptidation of peptidyl-alanyl moieties that are N-acyl substituents of D-alanine.</text>
        <dbReference type="EC" id="3.4.16.4"/>
    </reaction>
</comment>
<protein>
    <recommendedName>
        <fullName evidence="4">serine-type D-Ala-D-Ala carboxypeptidase</fullName>
        <ecNumber evidence="4">3.4.16.4</ecNumber>
    </recommendedName>
</protein>
<evidence type="ECO:0000256" key="2">
    <source>
        <dbReference type="ARBA" id="ARBA00004752"/>
    </source>
</evidence>
<comment type="pathway">
    <text evidence="2">Cell wall biogenesis; peptidoglycan biosynthesis.</text>
</comment>
<evidence type="ECO:0000259" key="7">
    <source>
        <dbReference type="Pfam" id="PF00905"/>
    </source>
</evidence>